<proteinExistence type="inferred from homology"/>
<reference evidence="3" key="1">
    <citation type="journal article" date="2020" name="J Insects Food Feed">
        <title>The yellow mealworm (Tenebrio molitor) genome: a resource for the emerging insects as food and feed industry.</title>
        <authorList>
            <person name="Eriksson T."/>
            <person name="Andere A."/>
            <person name="Kelstrup H."/>
            <person name="Emery V."/>
            <person name="Picard C."/>
        </authorList>
    </citation>
    <scope>NUCLEOTIDE SEQUENCE</scope>
    <source>
        <strain evidence="3">Stoneville</strain>
        <tissue evidence="3">Whole head</tissue>
    </source>
</reference>
<accession>A0A8J6HFK9</accession>
<dbReference type="Gene3D" id="3.40.30.10">
    <property type="entry name" value="Glutaredoxin"/>
    <property type="match status" value="1"/>
</dbReference>
<sequence>MAAVVDDLDSSKDVPRVQPIFISVDPQRDTPQIVGKYCEEFSPRLLGLTGAVEQVAKACKAYRVYFSAGPKDKDSDYIVDHTIIMYLVDPDGQFVDYYGQNKSATEIATSIKMSEAQMKAALKLVRNVCQPKFKATNEQIDAMHKGDWELEKNAKCYLWCILNMYKLVNLDLNSFKLLIYLFCICQITKDNAFDWEAGIVTLTNQAPESIRTPAIISVKNCKDAVQTPSDKCAAAYEIAHCMYLDNPEMAKNNTLNLEVGINLAKSRLPEARKNPSIEAMTKCKDSAKTLNDKCVAAYEISKCLYESNPTQAKNIPIVRYPKGLVYRNLPFLGSCNVIGRLETMVDVLDKEDIGPQHQHRTDI</sequence>
<dbReference type="PANTHER" id="PTHR12151:SF5">
    <property type="entry name" value="AT19154P"/>
    <property type="match status" value="1"/>
</dbReference>
<dbReference type="InterPro" id="IPR006170">
    <property type="entry name" value="PBP/GOBP"/>
</dbReference>
<dbReference type="GO" id="GO:0033617">
    <property type="term" value="P:mitochondrial respiratory chain complex IV assembly"/>
    <property type="evidence" value="ECO:0007669"/>
    <property type="project" value="TreeGrafter"/>
</dbReference>
<protein>
    <submittedName>
        <fullName evidence="3">Uncharacterized protein</fullName>
    </submittedName>
</protein>
<dbReference type="InterPro" id="IPR036728">
    <property type="entry name" value="PBP_GOBP_sf"/>
</dbReference>
<comment type="similarity">
    <text evidence="1">Belongs to the SCO1/2 family.</text>
</comment>
<name>A0A8J6HFK9_TENMO</name>
<dbReference type="PANTHER" id="PTHR12151">
    <property type="entry name" value="ELECTRON TRANSPORT PROTIN SCO1/SENC FAMILY MEMBER"/>
    <property type="match status" value="1"/>
</dbReference>
<feature type="binding site" evidence="2">
    <location>
        <position position="81"/>
    </location>
    <ligand>
        <name>Cu cation</name>
        <dbReference type="ChEBI" id="CHEBI:23378"/>
    </ligand>
</feature>
<dbReference type="Pfam" id="PF01395">
    <property type="entry name" value="PBP_GOBP"/>
    <property type="match status" value="1"/>
</dbReference>
<keyword evidence="4" id="KW-1185">Reference proteome</keyword>
<dbReference type="InterPro" id="IPR036249">
    <property type="entry name" value="Thioredoxin-like_sf"/>
</dbReference>
<dbReference type="GO" id="GO:0005739">
    <property type="term" value="C:mitochondrion"/>
    <property type="evidence" value="ECO:0007669"/>
    <property type="project" value="GOC"/>
</dbReference>
<dbReference type="FunFam" id="3.40.30.10:FF:000013">
    <property type="entry name" value="Blast:Protein SCO1 homolog, mitochondrial"/>
    <property type="match status" value="1"/>
</dbReference>
<dbReference type="InterPro" id="IPR003782">
    <property type="entry name" value="SCO1/SenC"/>
</dbReference>
<reference evidence="3" key="2">
    <citation type="submission" date="2021-08" db="EMBL/GenBank/DDBJ databases">
        <authorList>
            <person name="Eriksson T."/>
        </authorList>
    </citation>
    <scope>NUCLEOTIDE SEQUENCE</scope>
    <source>
        <strain evidence="3">Stoneville</strain>
        <tissue evidence="3">Whole head</tissue>
    </source>
</reference>
<dbReference type="Gene3D" id="1.10.238.20">
    <property type="entry name" value="Pheromone/general odorant binding protein domain"/>
    <property type="match status" value="2"/>
</dbReference>
<evidence type="ECO:0000313" key="4">
    <source>
        <dbReference type="Proteomes" id="UP000719412"/>
    </source>
</evidence>
<organism evidence="3 4">
    <name type="scientific">Tenebrio molitor</name>
    <name type="common">Yellow mealworm beetle</name>
    <dbReference type="NCBI Taxonomy" id="7067"/>
    <lineage>
        <taxon>Eukaryota</taxon>
        <taxon>Metazoa</taxon>
        <taxon>Ecdysozoa</taxon>
        <taxon>Arthropoda</taxon>
        <taxon>Hexapoda</taxon>
        <taxon>Insecta</taxon>
        <taxon>Pterygota</taxon>
        <taxon>Neoptera</taxon>
        <taxon>Endopterygota</taxon>
        <taxon>Coleoptera</taxon>
        <taxon>Polyphaga</taxon>
        <taxon>Cucujiformia</taxon>
        <taxon>Tenebrionidae</taxon>
        <taxon>Tenebrio</taxon>
    </lineage>
</organism>
<dbReference type="AlphaFoldDB" id="A0A8J6HFK9"/>
<dbReference type="GO" id="GO:0046872">
    <property type="term" value="F:metal ion binding"/>
    <property type="evidence" value="ECO:0007669"/>
    <property type="project" value="UniProtKB-KW"/>
</dbReference>
<evidence type="ECO:0000313" key="3">
    <source>
        <dbReference type="EMBL" id="KAH0813523.1"/>
    </source>
</evidence>
<dbReference type="SUPFAM" id="SSF52833">
    <property type="entry name" value="Thioredoxin-like"/>
    <property type="match status" value="1"/>
</dbReference>
<dbReference type="GO" id="GO:0005549">
    <property type="term" value="F:odorant binding"/>
    <property type="evidence" value="ECO:0007669"/>
    <property type="project" value="InterPro"/>
</dbReference>
<dbReference type="SUPFAM" id="SSF47565">
    <property type="entry name" value="Insect pheromone/odorant-binding proteins"/>
    <property type="match status" value="2"/>
</dbReference>
<dbReference type="Pfam" id="PF02630">
    <property type="entry name" value="SCO1-SenC"/>
    <property type="match status" value="1"/>
</dbReference>
<dbReference type="EMBL" id="JABDTM020025198">
    <property type="protein sequence ID" value="KAH0813523.1"/>
    <property type="molecule type" value="Genomic_DNA"/>
</dbReference>
<dbReference type="Proteomes" id="UP000719412">
    <property type="component" value="Unassembled WGS sequence"/>
</dbReference>
<keyword evidence="2" id="KW-0479">Metal-binding</keyword>
<keyword evidence="2" id="KW-0186">Copper</keyword>
<evidence type="ECO:0000256" key="1">
    <source>
        <dbReference type="ARBA" id="ARBA00010996"/>
    </source>
</evidence>
<dbReference type="CDD" id="cd23992">
    <property type="entry name" value="PBP_GOBP"/>
    <property type="match status" value="1"/>
</dbReference>
<evidence type="ECO:0000256" key="2">
    <source>
        <dbReference type="PIRSR" id="PIRSR603782-1"/>
    </source>
</evidence>
<gene>
    <name evidence="3" type="ORF">GEV33_009267</name>
</gene>
<dbReference type="CDD" id="cd02968">
    <property type="entry name" value="SCO"/>
    <property type="match status" value="1"/>
</dbReference>
<comment type="caution">
    <text evidence="3">The sequence shown here is derived from an EMBL/GenBank/DDBJ whole genome shotgun (WGS) entry which is preliminary data.</text>
</comment>